<feature type="region of interest" description="Disordered" evidence="1">
    <location>
        <begin position="1"/>
        <end position="25"/>
    </location>
</feature>
<reference evidence="3" key="1">
    <citation type="journal article" date="2023" name="Mol. Phylogenet. Evol.">
        <title>Genome-scale phylogeny and comparative genomics of the fungal order Sordariales.</title>
        <authorList>
            <person name="Hensen N."/>
            <person name="Bonometti L."/>
            <person name="Westerberg I."/>
            <person name="Brannstrom I.O."/>
            <person name="Guillou S."/>
            <person name="Cros-Aarteil S."/>
            <person name="Calhoun S."/>
            <person name="Haridas S."/>
            <person name="Kuo A."/>
            <person name="Mondo S."/>
            <person name="Pangilinan J."/>
            <person name="Riley R."/>
            <person name="LaButti K."/>
            <person name="Andreopoulos B."/>
            <person name="Lipzen A."/>
            <person name="Chen C."/>
            <person name="Yan M."/>
            <person name="Daum C."/>
            <person name="Ng V."/>
            <person name="Clum A."/>
            <person name="Steindorff A."/>
            <person name="Ohm R.A."/>
            <person name="Martin F."/>
            <person name="Silar P."/>
            <person name="Natvig D.O."/>
            <person name="Lalanne C."/>
            <person name="Gautier V."/>
            <person name="Ament-Velasquez S.L."/>
            <person name="Kruys A."/>
            <person name="Hutchinson M.I."/>
            <person name="Powell A.J."/>
            <person name="Barry K."/>
            <person name="Miller A.N."/>
            <person name="Grigoriev I.V."/>
            <person name="Debuchy R."/>
            <person name="Gladieux P."/>
            <person name="Hiltunen Thoren M."/>
            <person name="Johannesson H."/>
        </authorList>
    </citation>
    <scope>NUCLEOTIDE SEQUENCE [LARGE SCALE GENOMIC DNA]</scope>
    <source>
        <strain evidence="3">CBS 284.82</strain>
    </source>
</reference>
<evidence type="ECO:0000313" key="2">
    <source>
        <dbReference type="EMBL" id="KAK4044896.1"/>
    </source>
</evidence>
<accession>A0AAN6PU36</accession>
<sequence>MDPSFHDARQKFTKSKPRRTEYKPTKFQRQLARNPYAKALATPMRRCPITATTLPNFFLQRFTLTAHPETSKPWFVPHGLGTKAPGAFTAPEPEAEEAAEPEAAKAAESGSAPVEPPSSETAQESPENAEVAQKSDEDQTAGEEQKAGKPATEIQNTTKTGPTAYVLAHQRLLQDIQRRKSPYFKGNHKLLRMSDHGHVKLGSLLDNANWRGDMDAVVLELLRRRAVEGLRHFANMVERDDRGYLVKCERWDGVKELKHRGCLLYLGPPEGAAAESGSSEYVPPRLSTMDLGPVRFGSKLAVHNLRELLGEEHIRRLREGSALLRDGSLFLLGRQATVNLQMLLWKLQGYLVWEQQQGTPEAERSAEQNPHVHSHVRQDLQGEPDQPHRS</sequence>
<dbReference type="EMBL" id="MU854316">
    <property type="protein sequence ID" value="KAK4044896.1"/>
    <property type="molecule type" value="Genomic_DNA"/>
</dbReference>
<feature type="compositionally biased region" description="Basic and acidic residues" evidence="1">
    <location>
        <begin position="376"/>
        <end position="390"/>
    </location>
</feature>
<proteinExistence type="predicted"/>
<evidence type="ECO:0000256" key="1">
    <source>
        <dbReference type="SAM" id="MobiDB-lite"/>
    </source>
</evidence>
<feature type="compositionally biased region" description="Basic and acidic residues" evidence="1">
    <location>
        <begin position="133"/>
        <end position="147"/>
    </location>
</feature>
<evidence type="ECO:0000313" key="3">
    <source>
        <dbReference type="Proteomes" id="UP001303115"/>
    </source>
</evidence>
<feature type="region of interest" description="Disordered" evidence="1">
    <location>
        <begin position="359"/>
        <end position="390"/>
    </location>
</feature>
<organism evidence="2 3">
    <name type="scientific">Parachaetomium inaequale</name>
    <dbReference type="NCBI Taxonomy" id="2588326"/>
    <lineage>
        <taxon>Eukaryota</taxon>
        <taxon>Fungi</taxon>
        <taxon>Dikarya</taxon>
        <taxon>Ascomycota</taxon>
        <taxon>Pezizomycotina</taxon>
        <taxon>Sordariomycetes</taxon>
        <taxon>Sordariomycetidae</taxon>
        <taxon>Sordariales</taxon>
        <taxon>Chaetomiaceae</taxon>
        <taxon>Parachaetomium</taxon>
    </lineage>
</organism>
<comment type="caution">
    <text evidence="2">The sequence shown here is derived from an EMBL/GenBank/DDBJ whole genome shotgun (WGS) entry which is preliminary data.</text>
</comment>
<keyword evidence="3" id="KW-1185">Reference proteome</keyword>
<feature type="region of interest" description="Disordered" evidence="1">
    <location>
        <begin position="83"/>
        <end position="162"/>
    </location>
</feature>
<feature type="compositionally biased region" description="Low complexity" evidence="1">
    <location>
        <begin position="104"/>
        <end position="113"/>
    </location>
</feature>
<gene>
    <name evidence="2" type="ORF">C8A01DRAFT_11782</name>
</gene>
<name>A0AAN6PU36_9PEZI</name>
<dbReference type="Proteomes" id="UP001303115">
    <property type="component" value="Unassembled WGS sequence"/>
</dbReference>
<protein>
    <submittedName>
        <fullName evidence="2">Uncharacterized protein</fullName>
    </submittedName>
</protein>
<dbReference type="AlphaFoldDB" id="A0AAN6PU36"/>
<feature type="compositionally biased region" description="Basic and acidic residues" evidence="1">
    <location>
        <begin position="1"/>
        <end position="10"/>
    </location>
</feature>